<dbReference type="InterPro" id="IPR039245">
    <property type="entry name" value="TYSND1/DEG15"/>
</dbReference>
<evidence type="ECO:0000313" key="5">
    <source>
        <dbReference type="RefSeq" id="XP_028026860.1"/>
    </source>
</evidence>
<evidence type="ECO:0000256" key="2">
    <source>
        <dbReference type="PIRNR" id="PIRNR037989"/>
    </source>
</evidence>
<keyword evidence="2" id="KW-0576">Peroxisome</keyword>
<sequence>MDEPKVAVECVMVSYNFTQDPEKAKIVMVSASGLRFFDRWVLTHGSILAPLKEAEIFQRSKGKLILNDEFYAKLPEVYISGQYSTQEKNVYDNLEVLSKNRHAQNGADLEHSSYLVRTVMGRICHIWQCSVVDRCASDVFYNWSIGHREAGEDEQTSLGHSLLSVFVLIDLEGCDQEFKTLRPLSSLLDIVHPPPVRGSQLLVCSTPFGCEAFLNSETIGYICGEVGVRPSLILTDAATSLGSEGGAVFATGKSLSLIGIVACSVSWCRGEWVGLTLVAPLMTVLSAKLNMDMANLARPRTRDPLMTVLNTIDRTTVLVRCGSTWGSGVYLGDGYFITCSHCLNEYTNRRVEIYCQGIKEHAVVVYRTVQDRPYDLAVLYSSPAKWKHLQVAKLSDNPAWKGEQVMAVGFPYYSEHSVDSLVPTMTNGYVNNVSPSMIQTSCCVQSGFSGGPIIRLTSGIEVVGIIVSNAKNDENAYYPYVNMAVPATAFKDSVQKFMISKDPNSLQNLENQREIIQSQWRLLPYRSKI</sequence>
<dbReference type="OrthoDB" id="17845at2759"/>
<gene>
    <name evidence="4 5" type="primary">LOC114240486</name>
</gene>
<keyword evidence="2" id="KW-0645">Protease</keyword>
<dbReference type="PANTHER" id="PTHR21004:SF0">
    <property type="entry name" value="PEROXISOMAL LEADER PEPTIDE-PROCESSING PROTEASE"/>
    <property type="match status" value="1"/>
</dbReference>
<comment type="similarity">
    <text evidence="2">Belongs to the peptidase S1B family.</text>
</comment>
<dbReference type="Pfam" id="PF13365">
    <property type="entry name" value="Trypsin_2"/>
    <property type="match status" value="1"/>
</dbReference>
<reference evidence="4 5" key="1">
    <citation type="submission" date="2025-04" db="UniProtKB">
        <authorList>
            <consortium name="RefSeq"/>
        </authorList>
    </citation>
    <scope>IDENTIFICATION</scope>
    <source>
        <tissue evidence="4 5">Silk gland</tissue>
    </source>
</reference>
<comment type="function">
    <text evidence="2">Peroxisomal protease that mediates both the removal of the leader peptide from proteins containing a PTS2 target sequence and processes several PTS1-containing proteins. Catalyzes the processing of PTS1-proteins involved in the peroxisomal beta-oxidation of fatty acids.</text>
</comment>
<keyword evidence="3" id="KW-1185">Reference proteome</keyword>
<dbReference type="InterPro" id="IPR009003">
    <property type="entry name" value="Peptidase_S1_PA"/>
</dbReference>
<evidence type="ECO:0000313" key="3">
    <source>
        <dbReference type="Proteomes" id="UP000504629"/>
    </source>
</evidence>
<accession>A0A6J2JCN1</accession>
<dbReference type="Gene3D" id="2.40.10.10">
    <property type="entry name" value="Trypsin-like serine proteases"/>
    <property type="match status" value="2"/>
</dbReference>
<dbReference type="EC" id="3.4.21.-" evidence="2"/>
<dbReference type="GO" id="GO:0004252">
    <property type="term" value="F:serine-type endopeptidase activity"/>
    <property type="evidence" value="ECO:0007669"/>
    <property type="project" value="InterPro"/>
</dbReference>
<comment type="similarity">
    <text evidence="1">Belongs to the peptidase S1C family.</text>
</comment>
<dbReference type="AlphaFoldDB" id="A0A6J2JCN1"/>
<dbReference type="PRINTS" id="PR00834">
    <property type="entry name" value="PROTEASES2C"/>
</dbReference>
<comment type="subcellular location">
    <subcellularLocation>
        <location evidence="2">Peroxisome</location>
    </subcellularLocation>
</comment>
<dbReference type="SUPFAM" id="SSF50494">
    <property type="entry name" value="Trypsin-like serine proteases"/>
    <property type="match status" value="1"/>
</dbReference>
<dbReference type="GeneID" id="114240486"/>
<proteinExistence type="inferred from homology"/>
<evidence type="ECO:0000313" key="4">
    <source>
        <dbReference type="RefSeq" id="XP_028026852.1"/>
    </source>
</evidence>
<dbReference type="RefSeq" id="XP_028026860.1">
    <property type="nucleotide sequence ID" value="XM_028171059.1"/>
</dbReference>
<comment type="PTM">
    <text evidence="2">The full-lengh TYSND1 is the active the proteolytic processing of PTS1- and PTS2-proteins and in self-cleavage, and intermolecular self-cleavage of TYSND1 down-regulates its protease activity.</text>
</comment>
<keyword evidence="2" id="KW-0720">Serine protease</keyword>
<dbReference type="GO" id="GO:0005777">
    <property type="term" value="C:peroxisome"/>
    <property type="evidence" value="ECO:0007669"/>
    <property type="project" value="UniProtKB-SubCell"/>
</dbReference>
<evidence type="ECO:0000256" key="1">
    <source>
        <dbReference type="ARBA" id="ARBA00010541"/>
    </source>
</evidence>
<dbReference type="InterPro" id="IPR043504">
    <property type="entry name" value="Peptidase_S1_PA_chymotrypsin"/>
</dbReference>
<keyword evidence="2" id="KW-0378">Hydrolase</keyword>
<dbReference type="PANTHER" id="PTHR21004">
    <property type="entry name" value="SERINE PROTEASE-RELATED"/>
    <property type="match status" value="1"/>
</dbReference>
<dbReference type="GO" id="GO:0031998">
    <property type="term" value="P:regulation of fatty acid beta-oxidation"/>
    <property type="evidence" value="ECO:0007669"/>
    <property type="project" value="TreeGrafter"/>
</dbReference>
<dbReference type="Proteomes" id="UP000504629">
    <property type="component" value="Unplaced"/>
</dbReference>
<dbReference type="KEGG" id="bman:114240486"/>
<name>A0A6J2JCN1_BOMMA</name>
<dbReference type="InterPro" id="IPR001940">
    <property type="entry name" value="Peptidase_S1C"/>
</dbReference>
<dbReference type="GO" id="GO:0016485">
    <property type="term" value="P:protein processing"/>
    <property type="evidence" value="ECO:0007669"/>
    <property type="project" value="InterPro"/>
</dbReference>
<dbReference type="RefSeq" id="XP_028026852.1">
    <property type="nucleotide sequence ID" value="XM_028171051.1"/>
</dbReference>
<protein>
    <recommendedName>
        <fullName evidence="2">Peroxisomal leader peptide-processing protease</fullName>
        <ecNumber evidence="2">3.4.21.-</ecNumber>
    </recommendedName>
</protein>
<organism evidence="3 4">
    <name type="scientific">Bombyx mandarina</name>
    <name type="common">Wild silk moth</name>
    <name type="synonym">Wild silkworm</name>
    <dbReference type="NCBI Taxonomy" id="7092"/>
    <lineage>
        <taxon>Eukaryota</taxon>
        <taxon>Metazoa</taxon>
        <taxon>Ecdysozoa</taxon>
        <taxon>Arthropoda</taxon>
        <taxon>Hexapoda</taxon>
        <taxon>Insecta</taxon>
        <taxon>Pterygota</taxon>
        <taxon>Neoptera</taxon>
        <taxon>Endopterygota</taxon>
        <taxon>Lepidoptera</taxon>
        <taxon>Glossata</taxon>
        <taxon>Ditrysia</taxon>
        <taxon>Bombycoidea</taxon>
        <taxon>Bombycidae</taxon>
        <taxon>Bombycinae</taxon>
        <taxon>Bombyx</taxon>
    </lineage>
</organism>